<dbReference type="AlphaFoldDB" id="A0A0P1NY20"/>
<dbReference type="OrthoDB" id="5540852at2"/>
<accession>A0A0N7MQB5</accession>
<reference evidence="2 3" key="1">
    <citation type="submission" date="2015-11" db="EMBL/GenBank/DDBJ databases">
        <authorList>
            <person name="Zhang Y."/>
            <person name="Guo Z."/>
        </authorList>
    </citation>
    <scope>NUCLEOTIDE SEQUENCE [LARGE SCALE GENOMIC DNA]</scope>
    <source>
        <strain evidence="2">JGI-4</strain>
    </source>
</reference>
<reference evidence="1 4" key="2">
    <citation type="submission" date="2015-11" db="EMBL/GenBank/DDBJ databases">
        <authorList>
            <person name="Varghese N."/>
        </authorList>
    </citation>
    <scope>NUCLEOTIDE SEQUENCE [LARGE SCALE GENOMIC DNA]</scope>
    <source>
        <strain evidence="1 4">JGI-8</strain>
    </source>
</reference>
<accession>A0A0S4MQC3</accession>
<protein>
    <recommendedName>
        <fullName evidence="5">CRISPR-associated protein Cst1</fullName>
    </recommendedName>
</protein>
<dbReference type="EMBL" id="CZVI01000019">
    <property type="protein sequence ID" value="CUS89913.1"/>
    <property type="molecule type" value="Genomic_DNA"/>
</dbReference>
<dbReference type="RefSeq" id="WP_075426332.1">
    <property type="nucleotide sequence ID" value="NZ_CZVI01000019.1"/>
</dbReference>
<accession>A0A0P1P614</accession>
<evidence type="ECO:0000313" key="2">
    <source>
        <dbReference type="EMBL" id="CUU01246.1"/>
    </source>
</evidence>
<accession>A0A0P1NY20</accession>
<dbReference type="STRING" id="1633631.GCA_001442925_00220"/>
<sequence length="588" mass="69076">MAVEKERKITLYPSNWLYNAGVVGFLRVLEFGGKRRAFEFKGDGSVEVEISALDGFEIYYFEYASKLYLLQNLNLKEIINFAKGLKNKESNKIISKIQELENGIQRRVFNLKGNKKWSTFRKEVLNIKTESMRKVKEIVRELKKSLNTKKERRKIKEIVDNINKYFADICFSVFDFKAQADFLGRFYFNKVVIANPKGENLKRPEDFKERYLNPILEMLNRENGDNLCILCGKNYPEEGLSELSEGDFSILGISSNTFANFYNYYAMNGVSYNRKCHLCQLILLCAFAGFNLKPWQMRELDGTDYIFVNYPSFEEVFSVNNKLQTLLDKFHLGIFTEKINTYFKSFELILQLAKKKTRWLLENTYFAEIKVSARKDQAKPKFVYFNIDKAFSEIFSEFKLDTLLNNLSFLYEIYKGNSVYLSTEILKRLIEKKPLIHIAFKMLSEKLSERDKYMLPIWSLILLEFLINQKRRLNMSAEKSYGILKSIQAVSRRSFSIEEIDQEKRFHISQRFLTLIRGGRKEDFYHELLRLFVVYKKPVPENLFSLLTESEEISFQEKALAFLTGFINPTEEETSTVKEKETNTGGKQ</sequence>
<name>A0A0P1NY20_9BACT</name>
<gene>
    <name evidence="2" type="ORF">JGI4_00218</name>
    <name evidence="1" type="ORF">JGI8_01364</name>
</gene>
<dbReference type="Proteomes" id="UP000182011">
    <property type="component" value="Unassembled WGS sequence"/>
</dbReference>
<evidence type="ECO:0008006" key="5">
    <source>
        <dbReference type="Google" id="ProtNLM"/>
    </source>
</evidence>
<organism evidence="2 3">
    <name type="scientific">Candidatus Kryptonium thompsonii</name>
    <dbReference type="NCBI Taxonomy" id="1633631"/>
    <lineage>
        <taxon>Bacteria</taxon>
        <taxon>Pseudomonadati</taxon>
        <taxon>Candidatus Kryptoniota</taxon>
        <taxon>Candidatus Kryptonium</taxon>
    </lineage>
</organism>
<evidence type="ECO:0000313" key="1">
    <source>
        <dbReference type="EMBL" id="CUS89913.1"/>
    </source>
</evidence>
<evidence type="ECO:0000313" key="3">
    <source>
        <dbReference type="Proteomes" id="UP000182011"/>
    </source>
</evidence>
<accession>A0A0P1LDV0</accession>
<accession>A0A0P1M5A0</accession>
<dbReference type="Proteomes" id="UP000182200">
    <property type="component" value="Unassembled WGS sequence"/>
</dbReference>
<accession>A0A0N7MTF6</accession>
<dbReference type="EMBL" id="FAOP01000001">
    <property type="protein sequence ID" value="CUU01246.1"/>
    <property type="molecule type" value="Genomic_DNA"/>
</dbReference>
<proteinExistence type="predicted"/>
<evidence type="ECO:0000313" key="4">
    <source>
        <dbReference type="Proteomes" id="UP000182200"/>
    </source>
</evidence>
<keyword evidence="4" id="KW-1185">Reference proteome</keyword>
<accession>A0A0P1L9K1</accession>